<keyword evidence="2" id="KW-1185">Reference proteome</keyword>
<dbReference type="Proteomes" id="UP000245119">
    <property type="component" value="Linkage Group LG3"/>
</dbReference>
<evidence type="ECO:0000313" key="2">
    <source>
        <dbReference type="Proteomes" id="UP000245119"/>
    </source>
</evidence>
<reference evidence="1 2" key="1">
    <citation type="submission" date="2018-04" db="EMBL/GenBank/DDBJ databases">
        <title>The genome of golden apple snail Pomacea canaliculata provides insight into stress tolerance and invasive adaptation.</title>
        <authorList>
            <person name="Liu C."/>
            <person name="Liu B."/>
            <person name="Ren Y."/>
            <person name="Zhang Y."/>
            <person name="Wang H."/>
            <person name="Li S."/>
            <person name="Jiang F."/>
            <person name="Yin L."/>
            <person name="Zhang G."/>
            <person name="Qian W."/>
            <person name="Fan W."/>
        </authorList>
    </citation>
    <scope>NUCLEOTIDE SEQUENCE [LARGE SCALE GENOMIC DNA]</scope>
    <source>
        <strain evidence="1">SZHN2017</strain>
        <tissue evidence="1">Muscle</tissue>
    </source>
</reference>
<comment type="caution">
    <text evidence="1">The sequence shown here is derived from an EMBL/GenBank/DDBJ whole genome shotgun (WGS) entry which is preliminary data.</text>
</comment>
<protein>
    <submittedName>
        <fullName evidence="1">Uncharacterized protein</fullName>
    </submittedName>
</protein>
<evidence type="ECO:0000313" key="1">
    <source>
        <dbReference type="EMBL" id="PVD33821.1"/>
    </source>
</evidence>
<gene>
    <name evidence="1" type="ORF">C0Q70_05082</name>
</gene>
<dbReference type="EMBL" id="PZQS01000003">
    <property type="protein sequence ID" value="PVD33821.1"/>
    <property type="molecule type" value="Genomic_DNA"/>
</dbReference>
<organism evidence="1 2">
    <name type="scientific">Pomacea canaliculata</name>
    <name type="common">Golden apple snail</name>
    <dbReference type="NCBI Taxonomy" id="400727"/>
    <lineage>
        <taxon>Eukaryota</taxon>
        <taxon>Metazoa</taxon>
        <taxon>Spiralia</taxon>
        <taxon>Lophotrochozoa</taxon>
        <taxon>Mollusca</taxon>
        <taxon>Gastropoda</taxon>
        <taxon>Caenogastropoda</taxon>
        <taxon>Architaenioglossa</taxon>
        <taxon>Ampullarioidea</taxon>
        <taxon>Ampullariidae</taxon>
        <taxon>Pomacea</taxon>
    </lineage>
</organism>
<proteinExistence type="predicted"/>
<name>A0A2T7PK59_POMCA</name>
<dbReference type="AlphaFoldDB" id="A0A2T7PK59"/>
<accession>A0A2T7PK59</accession>
<sequence>MGTALTEYKQSSANCTVKPAYGTTSVNVDIDNHQLNPNQDDEAYFELECQVDGGAGTCSTAPCQGQDAALTSATASDVAVYCNVRHPEHVESHPCPHLLTSLTTVVDYVIRM</sequence>